<keyword evidence="3" id="KW-1185">Reference proteome</keyword>
<sequence>MRRRLLALLLAVLAALPAQAQDRDVGATPSAQAAYESLFSAATLGPASRGPSAVLGWTQGYRGTVPNAAFAIAVAPNGGSIWRFVSGQPTPEAARDAALAGCREAQGRSLPGVECRILALNGAVDGHPVLQPAEARVGPLRASPLHEYHGPHAAAGVIVYSHGYGGPAADNRGNPTPAWLSAFNDLGWDVFRFDRAPGGDDLFRAVAALKEAVPQLHAMGYRQVVLAGQSRGGWQSLLAGAELPAEAVSAVIATAPAAHGTTDATHAGAREDWERLLAELPRGRLRVAVGLFDRDPFDPDPDWRAERLAEIGQERGAPTLALRPSRGRIEGHGGAGNLAFTGLYTGCFLALVLSPQPPEGLRQDPCPR</sequence>
<reference evidence="2 3" key="1">
    <citation type="submission" date="2024-09" db="EMBL/GenBank/DDBJ databases">
        <authorList>
            <person name="Sun Q."/>
            <person name="Mori K."/>
        </authorList>
    </citation>
    <scope>NUCLEOTIDE SEQUENCE [LARGE SCALE GENOMIC DNA]</scope>
    <source>
        <strain evidence="2 3">TBRC 5777</strain>
    </source>
</reference>
<organism evidence="2 3">
    <name type="scientific">Roseomonas elaeocarpi</name>
    <dbReference type="NCBI Taxonomy" id="907779"/>
    <lineage>
        <taxon>Bacteria</taxon>
        <taxon>Pseudomonadati</taxon>
        <taxon>Pseudomonadota</taxon>
        <taxon>Alphaproteobacteria</taxon>
        <taxon>Acetobacterales</taxon>
        <taxon>Roseomonadaceae</taxon>
        <taxon>Roseomonas</taxon>
    </lineage>
</organism>
<accession>A0ABV6JX90</accession>
<dbReference type="Proteomes" id="UP001589865">
    <property type="component" value="Unassembled WGS sequence"/>
</dbReference>
<name>A0ABV6JX90_9PROT</name>
<evidence type="ECO:0000313" key="2">
    <source>
        <dbReference type="EMBL" id="MFC0408946.1"/>
    </source>
</evidence>
<proteinExistence type="predicted"/>
<gene>
    <name evidence="2" type="ORF">ACFFGY_11830</name>
</gene>
<feature type="signal peptide" evidence="1">
    <location>
        <begin position="1"/>
        <end position="20"/>
    </location>
</feature>
<dbReference type="EMBL" id="JBHLUN010000008">
    <property type="protein sequence ID" value="MFC0408946.1"/>
    <property type="molecule type" value="Genomic_DNA"/>
</dbReference>
<dbReference type="Gene3D" id="3.40.50.1820">
    <property type="entry name" value="alpha/beta hydrolase"/>
    <property type="match status" value="1"/>
</dbReference>
<dbReference type="SUPFAM" id="SSF53474">
    <property type="entry name" value="alpha/beta-Hydrolases"/>
    <property type="match status" value="1"/>
</dbReference>
<evidence type="ECO:0008006" key="4">
    <source>
        <dbReference type="Google" id="ProtNLM"/>
    </source>
</evidence>
<dbReference type="RefSeq" id="WP_377044700.1">
    <property type="nucleotide sequence ID" value="NZ_JBHLUN010000008.1"/>
</dbReference>
<dbReference type="InterPro" id="IPR029058">
    <property type="entry name" value="AB_hydrolase_fold"/>
</dbReference>
<protein>
    <recommendedName>
        <fullName evidence="4">Alpha/beta hydrolase</fullName>
    </recommendedName>
</protein>
<evidence type="ECO:0000256" key="1">
    <source>
        <dbReference type="SAM" id="SignalP"/>
    </source>
</evidence>
<evidence type="ECO:0000313" key="3">
    <source>
        <dbReference type="Proteomes" id="UP001589865"/>
    </source>
</evidence>
<comment type="caution">
    <text evidence="2">The sequence shown here is derived from an EMBL/GenBank/DDBJ whole genome shotgun (WGS) entry which is preliminary data.</text>
</comment>
<keyword evidence="1" id="KW-0732">Signal</keyword>
<feature type="chain" id="PRO_5047538364" description="Alpha/beta hydrolase" evidence="1">
    <location>
        <begin position="21"/>
        <end position="368"/>
    </location>
</feature>